<dbReference type="AlphaFoldDB" id="A0A931FNS0"/>
<accession>A0A931FNS0</accession>
<dbReference type="PANTHER" id="PTHR19328">
    <property type="entry name" value="HEDGEHOG-INTERACTING PROTEIN"/>
    <property type="match status" value="1"/>
</dbReference>
<dbReference type="Pfam" id="PF07995">
    <property type="entry name" value="GSDH"/>
    <property type="match status" value="1"/>
</dbReference>
<evidence type="ECO:0000259" key="2">
    <source>
        <dbReference type="Pfam" id="PF07995"/>
    </source>
</evidence>
<dbReference type="Proteomes" id="UP000599312">
    <property type="component" value="Unassembled WGS sequence"/>
</dbReference>
<feature type="chain" id="PRO_5037779386" evidence="1">
    <location>
        <begin position="27"/>
        <end position="383"/>
    </location>
</feature>
<dbReference type="Gene3D" id="2.120.10.30">
    <property type="entry name" value="TolB, C-terminal domain"/>
    <property type="match status" value="1"/>
</dbReference>
<sequence length="383" mass="41772">MEIFMTRASTALAFTLLLGVASAASAQDTQRVRTDKVEVIVETVARGLENPWSLAFLPDGRMLVTERPGRLRIVAADGKLSDPVNNVPPVAARGQGGLLDVALDPNFKQNRLIYLSFAEERGEGRAGTSVARARLNDDGAALENVQVIFRQEPAHTGGNHFGSRLVFDRDGNLFITLGERFDLREQAQNPANHLGKIIHIKPEGGAAANNPFLNIQGTRPEIWSIGHRNVQGAALNPATGELWTAEHGARGGDEINIPRKGRNYGWPVITYGVDYSGVKIGKGTKRAGMEQPIYYWDPSIAPSGMMFYTADKFPGWRGNILVGALAGKLVSRLEIDGDKVTGEERMLQNLGERIRDVRQGPDGLVYLLTDSSQGRILRMKPAT</sequence>
<feature type="domain" description="Glucose/Sorbosone dehydrogenase" evidence="2">
    <location>
        <begin position="48"/>
        <end position="378"/>
    </location>
</feature>
<keyword evidence="4" id="KW-1185">Reference proteome</keyword>
<dbReference type="PANTHER" id="PTHR19328:SF75">
    <property type="entry name" value="ALDOSE SUGAR DEHYDROGENASE YLII"/>
    <property type="match status" value="1"/>
</dbReference>
<evidence type="ECO:0000313" key="4">
    <source>
        <dbReference type="Proteomes" id="UP000599312"/>
    </source>
</evidence>
<dbReference type="InterPro" id="IPR011041">
    <property type="entry name" value="Quinoprot_gluc/sorb_DH_b-prop"/>
</dbReference>
<dbReference type="EMBL" id="JADQDO010000006">
    <property type="protein sequence ID" value="MBF9234304.1"/>
    <property type="molecule type" value="Genomic_DNA"/>
</dbReference>
<evidence type="ECO:0000313" key="3">
    <source>
        <dbReference type="EMBL" id="MBF9234304.1"/>
    </source>
</evidence>
<evidence type="ECO:0000256" key="1">
    <source>
        <dbReference type="SAM" id="SignalP"/>
    </source>
</evidence>
<protein>
    <submittedName>
        <fullName evidence="3">PQQ-dependent sugar dehydrogenase</fullName>
    </submittedName>
</protein>
<keyword evidence="1" id="KW-0732">Signal</keyword>
<dbReference type="InterPro" id="IPR012938">
    <property type="entry name" value="Glc/Sorbosone_DH"/>
</dbReference>
<comment type="caution">
    <text evidence="3">The sequence shown here is derived from an EMBL/GenBank/DDBJ whole genome shotgun (WGS) entry which is preliminary data.</text>
</comment>
<reference evidence="3" key="1">
    <citation type="submission" date="2020-11" db="EMBL/GenBank/DDBJ databases">
        <authorList>
            <person name="Kim M.K."/>
        </authorList>
    </citation>
    <scope>NUCLEOTIDE SEQUENCE</scope>
    <source>
        <strain evidence="3">BT350</strain>
    </source>
</reference>
<proteinExistence type="predicted"/>
<dbReference type="InterPro" id="IPR011042">
    <property type="entry name" value="6-blade_b-propeller_TolB-like"/>
</dbReference>
<feature type="signal peptide" evidence="1">
    <location>
        <begin position="1"/>
        <end position="26"/>
    </location>
</feature>
<dbReference type="SUPFAM" id="SSF50952">
    <property type="entry name" value="Soluble quinoprotein glucose dehydrogenase"/>
    <property type="match status" value="1"/>
</dbReference>
<organism evidence="3 4">
    <name type="scientific">Microvirga alba</name>
    <dbReference type="NCBI Taxonomy" id="2791025"/>
    <lineage>
        <taxon>Bacteria</taxon>
        <taxon>Pseudomonadati</taxon>
        <taxon>Pseudomonadota</taxon>
        <taxon>Alphaproteobacteria</taxon>
        <taxon>Hyphomicrobiales</taxon>
        <taxon>Methylobacteriaceae</taxon>
        <taxon>Microvirga</taxon>
    </lineage>
</organism>
<gene>
    <name evidence="3" type="ORF">I2H38_13065</name>
</gene>
<name>A0A931FNS0_9HYPH</name>